<keyword evidence="3 7" id="KW-0812">Transmembrane</keyword>
<dbReference type="InterPro" id="IPR058624">
    <property type="entry name" value="MdtA-like_HH"/>
</dbReference>
<dbReference type="Proteomes" id="UP000708298">
    <property type="component" value="Unassembled WGS sequence"/>
</dbReference>
<sequence length="306" mass="32964">MTVILRLIRFLITLAILAVAVFIVVQLWNVYMLAPWTRDGRVFAQTVVVAPEVSGTVVAMPLRDNETVQKGQLLYQIDKSRFQIALDQAQAQLSAAQLQEKKAQDDVARRRGLSGLISKEDVANTDIASAIASADVSGAQAAVDLAKLNLVRSTIYAPVTGVVSHLRLQAGDFATAGHPDVALIDTGSFKIIGYFEETKISKIHVGDAASIKLMGFPDRLTGHVSSIGLGIANQNDAANPNGLPEINPVFDWVRLAQRIPVYIAIDHLPAGVVLASGMTCSVNVGREVPAQHGFVGRVQRWLEDNL</sequence>
<evidence type="ECO:0000256" key="1">
    <source>
        <dbReference type="ARBA" id="ARBA00004167"/>
    </source>
</evidence>
<evidence type="ECO:0000313" key="11">
    <source>
        <dbReference type="EMBL" id="MCB8876023.1"/>
    </source>
</evidence>
<evidence type="ECO:0000259" key="10">
    <source>
        <dbReference type="Pfam" id="PF25963"/>
    </source>
</evidence>
<feature type="coiled-coil region" evidence="6">
    <location>
        <begin position="79"/>
        <end position="106"/>
    </location>
</feature>
<feature type="domain" description="Multidrug resistance protein MdtA-like barrel-sandwich hybrid" evidence="9">
    <location>
        <begin position="46"/>
        <end position="185"/>
    </location>
</feature>
<feature type="transmembrane region" description="Helical" evidence="7">
    <location>
        <begin position="7"/>
        <end position="28"/>
    </location>
</feature>
<reference evidence="11" key="1">
    <citation type="journal article" date="2021" name="Microorganisms">
        <title>Acidisoma silvae sp. nov. and Acidisomacellulosilytica sp. nov., Two Acidophilic Bacteria Isolated from Decaying Wood, Hydrolyzing Cellulose and Producing Poly-3-hydroxybutyrate.</title>
        <authorList>
            <person name="Mieszkin S."/>
            <person name="Pouder E."/>
            <person name="Uroz S."/>
            <person name="Simon-Colin C."/>
            <person name="Alain K."/>
        </authorList>
    </citation>
    <scope>NUCLEOTIDE SEQUENCE</scope>
    <source>
        <strain evidence="11">HW T2.11</strain>
    </source>
</reference>
<protein>
    <submittedName>
        <fullName evidence="11">HlyD family secretion protein</fullName>
    </submittedName>
</protein>
<keyword evidence="5 7" id="KW-0472">Membrane</keyword>
<evidence type="ECO:0000256" key="2">
    <source>
        <dbReference type="ARBA" id="ARBA00009477"/>
    </source>
</evidence>
<dbReference type="PANTHER" id="PTHR30367">
    <property type="entry name" value="P-HYDROXYBENZOIC ACID EFFLUX PUMP SUBUNIT AAEA-RELATED"/>
    <property type="match status" value="1"/>
</dbReference>
<dbReference type="EMBL" id="JAESVB010000005">
    <property type="protein sequence ID" value="MCB8876023.1"/>
    <property type="molecule type" value="Genomic_DNA"/>
</dbReference>
<evidence type="ECO:0000256" key="6">
    <source>
        <dbReference type="SAM" id="Coils"/>
    </source>
</evidence>
<dbReference type="Pfam" id="PF25917">
    <property type="entry name" value="BSH_RND"/>
    <property type="match status" value="1"/>
</dbReference>
<dbReference type="GO" id="GO:0022857">
    <property type="term" value="F:transmembrane transporter activity"/>
    <property type="evidence" value="ECO:0007669"/>
    <property type="project" value="InterPro"/>
</dbReference>
<proteinExistence type="inferred from homology"/>
<keyword evidence="12" id="KW-1185">Reference proteome</keyword>
<dbReference type="AlphaFoldDB" id="A0A963YTE5"/>
<keyword evidence="6" id="KW-0175">Coiled coil</keyword>
<dbReference type="Pfam" id="PF25963">
    <property type="entry name" value="Beta-barrel_AAEA"/>
    <property type="match status" value="1"/>
</dbReference>
<dbReference type="Pfam" id="PF25876">
    <property type="entry name" value="HH_MFP_RND"/>
    <property type="match status" value="1"/>
</dbReference>
<dbReference type="Gene3D" id="2.40.50.100">
    <property type="match status" value="1"/>
</dbReference>
<feature type="domain" description="p-hydroxybenzoic acid efflux pump subunit AaeA-like beta-barrel" evidence="10">
    <location>
        <begin position="188"/>
        <end position="284"/>
    </location>
</feature>
<dbReference type="PANTHER" id="PTHR30367:SF12">
    <property type="entry name" value="P-HYDROXYBENZOIC ACID EFFLUX PUMP SUBUNIT AAEA"/>
    <property type="match status" value="1"/>
</dbReference>
<dbReference type="InterPro" id="IPR006143">
    <property type="entry name" value="RND_pump_MFP"/>
</dbReference>
<evidence type="ECO:0000256" key="4">
    <source>
        <dbReference type="ARBA" id="ARBA00022989"/>
    </source>
</evidence>
<feature type="domain" description="Multidrug resistance protein MdtA-like alpha-helical hairpin" evidence="8">
    <location>
        <begin position="86"/>
        <end position="150"/>
    </location>
</feature>
<dbReference type="InterPro" id="IPR058625">
    <property type="entry name" value="MdtA-like_BSH"/>
</dbReference>
<dbReference type="InterPro" id="IPR058634">
    <property type="entry name" value="AaeA-lik-b-barrel"/>
</dbReference>
<dbReference type="InterPro" id="IPR050393">
    <property type="entry name" value="MFP_Efflux_Pump"/>
</dbReference>
<dbReference type="GO" id="GO:0016020">
    <property type="term" value="C:membrane"/>
    <property type="evidence" value="ECO:0007669"/>
    <property type="project" value="InterPro"/>
</dbReference>
<dbReference type="RefSeq" id="WP_227321684.1">
    <property type="nucleotide sequence ID" value="NZ_JAESVB010000005.1"/>
</dbReference>
<evidence type="ECO:0000259" key="9">
    <source>
        <dbReference type="Pfam" id="PF25917"/>
    </source>
</evidence>
<gene>
    <name evidence="11" type="ORF">ASILVAE211_12590</name>
</gene>
<comment type="caution">
    <text evidence="11">The sequence shown here is derived from an EMBL/GenBank/DDBJ whole genome shotgun (WGS) entry which is preliminary data.</text>
</comment>
<comment type="subcellular location">
    <subcellularLocation>
        <location evidence="1">Membrane</location>
        <topology evidence="1">Single-pass membrane protein</topology>
    </subcellularLocation>
</comment>
<organism evidence="11 12">
    <name type="scientific">Acidisoma silvae</name>
    <dbReference type="NCBI Taxonomy" id="2802396"/>
    <lineage>
        <taxon>Bacteria</taxon>
        <taxon>Pseudomonadati</taxon>
        <taxon>Pseudomonadota</taxon>
        <taxon>Alphaproteobacteria</taxon>
        <taxon>Acetobacterales</taxon>
        <taxon>Acidocellaceae</taxon>
        <taxon>Acidisoma</taxon>
    </lineage>
</organism>
<evidence type="ECO:0000256" key="5">
    <source>
        <dbReference type="ARBA" id="ARBA00023136"/>
    </source>
</evidence>
<evidence type="ECO:0000256" key="7">
    <source>
        <dbReference type="SAM" id="Phobius"/>
    </source>
</evidence>
<dbReference type="NCBIfam" id="TIGR01730">
    <property type="entry name" value="RND_mfp"/>
    <property type="match status" value="1"/>
</dbReference>
<comment type="similarity">
    <text evidence="2">Belongs to the membrane fusion protein (MFP) (TC 8.A.1) family.</text>
</comment>
<evidence type="ECO:0000259" key="8">
    <source>
        <dbReference type="Pfam" id="PF25876"/>
    </source>
</evidence>
<evidence type="ECO:0000256" key="3">
    <source>
        <dbReference type="ARBA" id="ARBA00022692"/>
    </source>
</evidence>
<dbReference type="Gene3D" id="2.40.30.170">
    <property type="match status" value="1"/>
</dbReference>
<reference evidence="11" key="2">
    <citation type="submission" date="2021-01" db="EMBL/GenBank/DDBJ databases">
        <authorList>
            <person name="Mieszkin S."/>
            <person name="Pouder E."/>
            <person name="Alain K."/>
        </authorList>
    </citation>
    <scope>NUCLEOTIDE SEQUENCE</scope>
    <source>
        <strain evidence="11">HW T2.11</strain>
    </source>
</reference>
<evidence type="ECO:0000313" key="12">
    <source>
        <dbReference type="Proteomes" id="UP000708298"/>
    </source>
</evidence>
<accession>A0A963YTE5</accession>
<name>A0A963YTE5_9PROT</name>
<keyword evidence="4 7" id="KW-1133">Transmembrane helix</keyword>
<dbReference type="SUPFAM" id="SSF111369">
    <property type="entry name" value="HlyD-like secretion proteins"/>
    <property type="match status" value="1"/>
</dbReference>